<evidence type="ECO:0008006" key="4">
    <source>
        <dbReference type="Google" id="ProtNLM"/>
    </source>
</evidence>
<dbReference type="SUPFAM" id="SSF50969">
    <property type="entry name" value="YVTN repeat-like/Quinoprotein amine dehydrogenase"/>
    <property type="match status" value="1"/>
</dbReference>
<dbReference type="Gene3D" id="2.130.10.10">
    <property type="entry name" value="YVTN repeat-like/Quinoprotein amine dehydrogenase"/>
    <property type="match status" value="1"/>
</dbReference>
<dbReference type="NCBIfam" id="NF038015">
    <property type="entry name" value="AztD"/>
    <property type="match status" value="1"/>
</dbReference>
<dbReference type="InterPro" id="IPR011044">
    <property type="entry name" value="Quino_amine_DH_bsu"/>
</dbReference>
<dbReference type="RefSeq" id="WP_073789833.1">
    <property type="nucleotide sequence ID" value="NZ_JBITDR010000001.1"/>
</dbReference>
<organism evidence="2 3">
    <name type="scientific">Streptomyces uncialis</name>
    <dbReference type="NCBI Taxonomy" id="1048205"/>
    <lineage>
        <taxon>Bacteria</taxon>
        <taxon>Bacillati</taxon>
        <taxon>Actinomycetota</taxon>
        <taxon>Actinomycetes</taxon>
        <taxon>Kitasatosporales</taxon>
        <taxon>Streptomycetaceae</taxon>
        <taxon>Streptomyces</taxon>
    </lineage>
</organism>
<dbReference type="InterPro" id="IPR047697">
    <property type="entry name" value="AztD-like"/>
</dbReference>
<dbReference type="AlphaFoldDB" id="A0A1Q4V6K2"/>
<dbReference type="STRING" id="1048205.AB852_18580"/>
<keyword evidence="3" id="KW-1185">Reference proteome</keyword>
<dbReference type="InterPro" id="IPR015943">
    <property type="entry name" value="WD40/YVTN_repeat-like_dom_sf"/>
</dbReference>
<protein>
    <recommendedName>
        <fullName evidence="4">Lipoprotein</fullName>
    </recommendedName>
</protein>
<evidence type="ECO:0000313" key="2">
    <source>
        <dbReference type="EMBL" id="OKH93488.1"/>
    </source>
</evidence>
<dbReference type="PROSITE" id="PS51257">
    <property type="entry name" value="PROKAR_LIPOPROTEIN"/>
    <property type="match status" value="1"/>
</dbReference>
<feature type="chain" id="PRO_5038774884" description="Lipoprotein" evidence="1">
    <location>
        <begin position="26"/>
        <end position="397"/>
    </location>
</feature>
<proteinExistence type="predicted"/>
<evidence type="ECO:0000256" key="1">
    <source>
        <dbReference type="SAM" id="SignalP"/>
    </source>
</evidence>
<gene>
    <name evidence="2" type="ORF">AB852_18580</name>
</gene>
<comment type="caution">
    <text evidence="2">The sequence shown here is derived from an EMBL/GenBank/DDBJ whole genome shotgun (WGS) entry which is preliminary data.</text>
</comment>
<dbReference type="EMBL" id="LFBV01000004">
    <property type="protein sequence ID" value="OKH93488.1"/>
    <property type="molecule type" value="Genomic_DNA"/>
</dbReference>
<name>A0A1Q4V6K2_9ACTN</name>
<reference evidence="2 3" key="1">
    <citation type="submission" date="2015-06" db="EMBL/GenBank/DDBJ databases">
        <title>Cloning and characterization of the uncialamcin biosynthetic gene cluster.</title>
        <authorList>
            <person name="Yan X."/>
            <person name="Huang T."/>
            <person name="Ge H."/>
            <person name="Shen B."/>
        </authorList>
    </citation>
    <scope>NUCLEOTIDE SEQUENCE [LARGE SCALE GENOMIC DNA]</scope>
    <source>
        <strain evidence="2 3">DCA2648</strain>
    </source>
</reference>
<feature type="signal peptide" evidence="1">
    <location>
        <begin position="1"/>
        <end position="25"/>
    </location>
</feature>
<accession>A0A1Q4V6K2</accession>
<keyword evidence="1" id="KW-0732">Signal</keyword>
<sequence length="397" mass="41636">MRHPTTPRTAAGLSALLALSLTLTACGEQDGGSRGQRPAAKAPAATVPDPLVASYDGGLLVLRGDTLKVAADLPLPGFLRVNPAGDGRHVLVSEADGFRALDAAAPALTGIRFPAADPGHVVHHAGRTALFADGSGEVTLFDPAALRDLPAGEKKPPTDTYRAARPHHGVAVTLPGGELVSTLGTEEERTGIELLDKDRAVIARSDKCPGVHGEATARGGAVVVGCEDGALVVRDGRITKVDSPTPYGRIGNQAGSEHSAVVLGDYKQDPDAELERPEKVSLIDTATGRLTLVDLGTSYTFRSLGRGPHGEALVLGTDGALHIIDPGTGKVTRRVPVLDPWREPLDWQRPRPSLFVRDHTAYITDPAGKRLHTVDLESAERGTPVRLPHIPNELTGA</sequence>
<evidence type="ECO:0000313" key="3">
    <source>
        <dbReference type="Proteomes" id="UP000186455"/>
    </source>
</evidence>
<dbReference type="Proteomes" id="UP000186455">
    <property type="component" value="Unassembled WGS sequence"/>
</dbReference>